<feature type="transmembrane region" description="Helical" evidence="6">
    <location>
        <begin position="95"/>
        <end position="112"/>
    </location>
</feature>
<evidence type="ECO:0000256" key="3">
    <source>
        <dbReference type="ARBA" id="ARBA00022970"/>
    </source>
</evidence>
<feature type="transmembrane region" description="Helical" evidence="6">
    <location>
        <begin position="29"/>
        <end position="50"/>
    </location>
</feature>
<evidence type="ECO:0000256" key="2">
    <source>
        <dbReference type="ARBA" id="ARBA00022692"/>
    </source>
</evidence>
<protein>
    <recommendedName>
        <fullName evidence="7">Amino acid transporter transmembrane domain-containing protein</fullName>
    </recommendedName>
</protein>
<sequence>MLCGCIGYAAFGDSAPGNLLTGFGFYNPYWLPDIANATIVLHLVGAYHVFCQPMFAFVEKWFREQWPDSDFITKEYPVRLLPGSRCCYNVNPFRLVWRTAFVVVTTVISMLLPFFNDVVGILGAFGTGTFTVRAMARQRRGGGGKQDHPGDHSARKWCMSLREDVFIGFFARGGEVVHAVFGEGSLFSPMLFGKFFNPADAFPLWDFESEVMLAGLKEAVKSKVDWAETDAEYVFRAELPGKVLVSSVSPPLLLQQHHMFVLEGRCLAGDPTSLEETVESDSDINDCISSGSLICYALIGGRSIDYDFNVSGRWNDVSWFFDIDVLILVFLVGDHQLGMVKARVPFPYVPKAEVIPFSEELDNLDLELFRFTELVGIVLDLACSLGLLRLELLLGSELLLDLSQSCLRGSSRGLNPV</sequence>
<keyword evidence="3" id="KW-0029">Amino-acid transport</keyword>
<reference evidence="8" key="1">
    <citation type="submission" date="2017-07" db="EMBL/GenBank/DDBJ databases">
        <title>Taro Niue Genome Assembly and Annotation.</title>
        <authorList>
            <person name="Atibalentja N."/>
            <person name="Keating K."/>
            <person name="Fields C.J."/>
        </authorList>
    </citation>
    <scope>NUCLEOTIDE SEQUENCE</scope>
    <source>
        <strain evidence="8">Niue_2</strain>
        <tissue evidence="8">Leaf</tissue>
    </source>
</reference>
<evidence type="ECO:0000256" key="5">
    <source>
        <dbReference type="ARBA" id="ARBA00023136"/>
    </source>
</evidence>
<dbReference type="OrthoDB" id="40134at2759"/>
<evidence type="ECO:0000256" key="6">
    <source>
        <dbReference type="SAM" id="Phobius"/>
    </source>
</evidence>
<dbReference type="AlphaFoldDB" id="A0A843WSS1"/>
<organism evidence="8 9">
    <name type="scientific">Colocasia esculenta</name>
    <name type="common">Wild taro</name>
    <name type="synonym">Arum esculentum</name>
    <dbReference type="NCBI Taxonomy" id="4460"/>
    <lineage>
        <taxon>Eukaryota</taxon>
        <taxon>Viridiplantae</taxon>
        <taxon>Streptophyta</taxon>
        <taxon>Embryophyta</taxon>
        <taxon>Tracheophyta</taxon>
        <taxon>Spermatophyta</taxon>
        <taxon>Magnoliopsida</taxon>
        <taxon>Liliopsida</taxon>
        <taxon>Araceae</taxon>
        <taxon>Aroideae</taxon>
        <taxon>Colocasieae</taxon>
        <taxon>Colocasia</taxon>
    </lineage>
</organism>
<proteinExistence type="predicted"/>
<dbReference type="PANTHER" id="PTHR47838">
    <property type="entry name" value="21.7 KDA CLASS VI HEAT SHOCK PROTEIN"/>
    <property type="match status" value="1"/>
</dbReference>
<keyword evidence="3" id="KW-0813">Transport</keyword>
<evidence type="ECO:0000256" key="1">
    <source>
        <dbReference type="ARBA" id="ARBA00004370"/>
    </source>
</evidence>
<comment type="subcellular location">
    <subcellularLocation>
        <location evidence="1">Membrane</location>
    </subcellularLocation>
</comment>
<keyword evidence="9" id="KW-1185">Reference proteome</keyword>
<evidence type="ECO:0000313" key="8">
    <source>
        <dbReference type="EMBL" id="MQM10816.1"/>
    </source>
</evidence>
<dbReference type="Proteomes" id="UP000652761">
    <property type="component" value="Unassembled WGS sequence"/>
</dbReference>
<evidence type="ECO:0000256" key="4">
    <source>
        <dbReference type="ARBA" id="ARBA00022989"/>
    </source>
</evidence>
<evidence type="ECO:0000259" key="7">
    <source>
        <dbReference type="Pfam" id="PF01490"/>
    </source>
</evidence>
<accession>A0A843WSS1</accession>
<dbReference type="GO" id="GO:0016020">
    <property type="term" value="C:membrane"/>
    <property type="evidence" value="ECO:0007669"/>
    <property type="project" value="UniProtKB-SubCell"/>
</dbReference>
<evidence type="ECO:0000313" key="9">
    <source>
        <dbReference type="Proteomes" id="UP000652761"/>
    </source>
</evidence>
<dbReference type="EMBL" id="NMUH01004788">
    <property type="protein sequence ID" value="MQM10816.1"/>
    <property type="molecule type" value="Genomic_DNA"/>
</dbReference>
<dbReference type="InterPro" id="IPR013057">
    <property type="entry name" value="AA_transpt_TM"/>
</dbReference>
<gene>
    <name evidence="8" type="ORF">Taro_043714</name>
</gene>
<dbReference type="Pfam" id="PF01490">
    <property type="entry name" value="Aa_trans"/>
    <property type="match status" value="1"/>
</dbReference>
<keyword evidence="5 6" id="KW-0472">Membrane</keyword>
<dbReference type="PANTHER" id="PTHR47838:SF1">
    <property type="entry name" value="21.7 KDA CLASS VI HEAT SHOCK PROTEIN"/>
    <property type="match status" value="1"/>
</dbReference>
<keyword evidence="2 6" id="KW-0812">Transmembrane</keyword>
<keyword evidence="4 6" id="KW-1133">Transmembrane helix</keyword>
<dbReference type="GO" id="GO:0006865">
    <property type="term" value="P:amino acid transport"/>
    <property type="evidence" value="ECO:0007669"/>
    <property type="project" value="UniProtKB-KW"/>
</dbReference>
<comment type="caution">
    <text evidence="8">The sequence shown here is derived from an EMBL/GenBank/DDBJ whole genome shotgun (WGS) entry which is preliminary data.</text>
</comment>
<feature type="transmembrane region" description="Helical" evidence="6">
    <location>
        <begin position="118"/>
        <end position="136"/>
    </location>
</feature>
<name>A0A843WSS1_COLES</name>
<feature type="domain" description="Amino acid transporter transmembrane" evidence="7">
    <location>
        <begin position="1"/>
        <end position="131"/>
    </location>
</feature>